<comment type="caution">
    <text evidence="1">The sequence shown here is derived from an EMBL/GenBank/DDBJ whole genome shotgun (WGS) entry which is preliminary data.</text>
</comment>
<organism evidence="1 2">
    <name type="scientific">Rotaria magnacalcarata</name>
    <dbReference type="NCBI Taxonomy" id="392030"/>
    <lineage>
        <taxon>Eukaryota</taxon>
        <taxon>Metazoa</taxon>
        <taxon>Spiralia</taxon>
        <taxon>Gnathifera</taxon>
        <taxon>Rotifera</taxon>
        <taxon>Eurotatoria</taxon>
        <taxon>Bdelloidea</taxon>
        <taxon>Philodinida</taxon>
        <taxon>Philodinidae</taxon>
        <taxon>Rotaria</taxon>
    </lineage>
</organism>
<name>A0A8S3AJH0_9BILA</name>
<proteinExistence type="predicted"/>
<dbReference type="EMBL" id="CAJOBI010128514">
    <property type="protein sequence ID" value="CAF4713081.1"/>
    <property type="molecule type" value="Genomic_DNA"/>
</dbReference>
<dbReference type="AlphaFoldDB" id="A0A8S3AJH0"/>
<sequence>MSCRGEGLPYIGVKLAKATLVPIARTDRYIVLSDVCSIHVSSISVREEARLSMAPPRFSSSQFHQQQIQLQTEQHKSEFQTIQ</sequence>
<accession>A0A8S3AJH0</accession>
<dbReference type="Proteomes" id="UP000676336">
    <property type="component" value="Unassembled WGS sequence"/>
</dbReference>
<evidence type="ECO:0000313" key="1">
    <source>
        <dbReference type="EMBL" id="CAF4713081.1"/>
    </source>
</evidence>
<evidence type="ECO:0000313" key="2">
    <source>
        <dbReference type="Proteomes" id="UP000676336"/>
    </source>
</evidence>
<protein>
    <submittedName>
        <fullName evidence="1">Uncharacterized protein</fullName>
    </submittedName>
</protein>
<gene>
    <name evidence="1" type="ORF">SMN809_LOCUS43524</name>
</gene>
<reference evidence="1" key="1">
    <citation type="submission" date="2021-02" db="EMBL/GenBank/DDBJ databases">
        <authorList>
            <person name="Nowell W R."/>
        </authorList>
    </citation>
    <scope>NUCLEOTIDE SEQUENCE</scope>
</reference>